<gene>
    <name evidence="2" type="ORF">ANCDUO_07954</name>
</gene>
<dbReference type="Proteomes" id="UP000054047">
    <property type="component" value="Unassembled WGS sequence"/>
</dbReference>
<evidence type="ECO:0008006" key="4">
    <source>
        <dbReference type="Google" id="ProtNLM"/>
    </source>
</evidence>
<protein>
    <recommendedName>
        <fullName evidence="4">Reverse transcriptase domain-containing protein</fullName>
    </recommendedName>
</protein>
<feature type="region of interest" description="Disordered" evidence="1">
    <location>
        <begin position="1"/>
        <end position="22"/>
    </location>
</feature>
<evidence type="ECO:0000256" key="1">
    <source>
        <dbReference type="SAM" id="MobiDB-lite"/>
    </source>
</evidence>
<reference evidence="2 3" key="1">
    <citation type="submission" date="2013-12" db="EMBL/GenBank/DDBJ databases">
        <title>Draft genome of the parsitic nematode Ancylostoma duodenale.</title>
        <authorList>
            <person name="Mitreva M."/>
        </authorList>
    </citation>
    <scope>NUCLEOTIDE SEQUENCE [LARGE SCALE GENOMIC DNA]</scope>
    <source>
        <strain evidence="2 3">Zhejiang</strain>
    </source>
</reference>
<keyword evidence="3" id="KW-1185">Reference proteome</keyword>
<evidence type="ECO:0000313" key="3">
    <source>
        <dbReference type="Proteomes" id="UP000054047"/>
    </source>
</evidence>
<feature type="region of interest" description="Disordered" evidence="1">
    <location>
        <begin position="74"/>
        <end position="101"/>
    </location>
</feature>
<sequence>MQARTEEELKEANRKYAEPDRMVKKSCRRDIKDWPIGVEPQEAANRGDSKTLYRIVSELIGALNISNTPIKDRSREPLMMVEEQDERSPINPRGTYNFENEEEPLDELDVNTGDISIKETGTAVRGLQNGKAPGPDEITTDLLNSGTRMLAGHLTRLFIDC</sequence>
<dbReference type="EMBL" id="KN729831">
    <property type="protein sequence ID" value="KIH61769.1"/>
    <property type="molecule type" value="Genomic_DNA"/>
</dbReference>
<organism evidence="2 3">
    <name type="scientific">Ancylostoma duodenale</name>
    <dbReference type="NCBI Taxonomy" id="51022"/>
    <lineage>
        <taxon>Eukaryota</taxon>
        <taxon>Metazoa</taxon>
        <taxon>Ecdysozoa</taxon>
        <taxon>Nematoda</taxon>
        <taxon>Chromadorea</taxon>
        <taxon>Rhabditida</taxon>
        <taxon>Rhabditina</taxon>
        <taxon>Rhabditomorpha</taxon>
        <taxon>Strongyloidea</taxon>
        <taxon>Ancylostomatidae</taxon>
        <taxon>Ancylostomatinae</taxon>
        <taxon>Ancylostoma</taxon>
    </lineage>
</organism>
<accession>A0A0C2GRP5</accession>
<dbReference type="AlphaFoldDB" id="A0A0C2GRP5"/>
<dbReference type="OrthoDB" id="5869997at2759"/>
<name>A0A0C2GRP5_9BILA</name>
<proteinExistence type="predicted"/>
<evidence type="ECO:0000313" key="2">
    <source>
        <dbReference type="EMBL" id="KIH61769.1"/>
    </source>
</evidence>